<dbReference type="RefSeq" id="WP_204030226.1">
    <property type="nucleotide sequence ID" value="NZ_BOOW01000034.1"/>
</dbReference>
<dbReference type="PANTHER" id="PTHR35797">
    <property type="entry name" value="PROTEASE-RELATED"/>
    <property type="match status" value="1"/>
</dbReference>
<organism evidence="3 4">
    <name type="scientific">Sinosporangium siamense</name>
    <dbReference type="NCBI Taxonomy" id="1367973"/>
    <lineage>
        <taxon>Bacteria</taxon>
        <taxon>Bacillati</taxon>
        <taxon>Actinomycetota</taxon>
        <taxon>Actinomycetes</taxon>
        <taxon>Streptosporangiales</taxon>
        <taxon>Streptosporangiaceae</taxon>
        <taxon>Sinosporangium</taxon>
    </lineage>
</organism>
<dbReference type="Pfam" id="PF02517">
    <property type="entry name" value="Rce1-like"/>
    <property type="match status" value="1"/>
</dbReference>
<feature type="transmembrane region" description="Helical" evidence="1">
    <location>
        <begin position="235"/>
        <end position="253"/>
    </location>
</feature>
<feature type="transmembrane region" description="Helical" evidence="1">
    <location>
        <begin position="94"/>
        <end position="113"/>
    </location>
</feature>
<feature type="domain" description="CAAX prenyl protease 2/Lysostaphin resistance protein A-like" evidence="2">
    <location>
        <begin position="126"/>
        <end position="228"/>
    </location>
</feature>
<keyword evidence="4" id="KW-1185">Reference proteome</keyword>
<protein>
    <recommendedName>
        <fullName evidence="2">CAAX prenyl protease 2/Lysostaphin resistance protein A-like domain-containing protein</fullName>
    </recommendedName>
</protein>
<dbReference type="InterPro" id="IPR003675">
    <property type="entry name" value="Rce1/LyrA-like_dom"/>
</dbReference>
<dbReference type="Proteomes" id="UP000606172">
    <property type="component" value="Unassembled WGS sequence"/>
</dbReference>
<dbReference type="EMBL" id="BOOW01000034">
    <property type="protein sequence ID" value="GII95141.1"/>
    <property type="molecule type" value="Genomic_DNA"/>
</dbReference>
<dbReference type="GO" id="GO:0004175">
    <property type="term" value="F:endopeptidase activity"/>
    <property type="evidence" value="ECO:0007669"/>
    <property type="project" value="UniProtKB-ARBA"/>
</dbReference>
<proteinExistence type="predicted"/>
<feature type="transmembrane region" description="Helical" evidence="1">
    <location>
        <begin position="20"/>
        <end position="41"/>
    </location>
</feature>
<evidence type="ECO:0000259" key="2">
    <source>
        <dbReference type="Pfam" id="PF02517"/>
    </source>
</evidence>
<comment type="caution">
    <text evidence="3">The sequence shown here is derived from an EMBL/GenBank/DDBJ whole genome shotgun (WGS) entry which is preliminary data.</text>
</comment>
<sequence>MSPAQQPVSGMTFRSLRAFLAISFGLTWGIALLLILFTAQIEAVFGELSLTNPLFILAVYAPGFAGVSLVWRHYGLKGLGSYFRRLTLWRMPAAWWVFLVAGIPLLFYVGAAMKGTISDPFPYSPWYAVLPALAMHLFIGPIEEFGWRGVALPLLQRRMAPLWASLVLGAIWALWHLPAFLLSGTPQSAWSFGPYVIAVIAISVIVTPMFNAARGSILVAVLFHFQMNGPAWPDAQPWDTLVFVVAAVIVVVLNRKSMLSRDGAATEILMPEPVTSSVK</sequence>
<dbReference type="InterPro" id="IPR042150">
    <property type="entry name" value="MmRce1-like"/>
</dbReference>
<keyword evidence="1" id="KW-0812">Transmembrane</keyword>
<evidence type="ECO:0000256" key="1">
    <source>
        <dbReference type="SAM" id="Phobius"/>
    </source>
</evidence>
<reference evidence="3" key="1">
    <citation type="submission" date="2021-01" db="EMBL/GenBank/DDBJ databases">
        <title>Whole genome shotgun sequence of Sinosporangium siamense NBRC 109515.</title>
        <authorList>
            <person name="Komaki H."/>
            <person name="Tamura T."/>
        </authorList>
    </citation>
    <scope>NUCLEOTIDE SEQUENCE</scope>
    <source>
        <strain evidence="3">NBRC 109515</strain>
    </source>
</reference>
<gene>
    <name evidence="3" type="ORF">Ssi02_53720</name>
</gene>
<evidence type="ECO:0000313" key="4">
    <source>
        <dbReference type="Proteomes" id="UP000606172"/>
    </source>
</evidence>
<dbReference type="AlphaFoldDB" id="A0A919RMY9"/>
<keyword evidence="1" id="KW-0472">Membrane</keyword>
<feature type="transmembrane region" description="Helical" evidence="1">
    <location>
        <begin position="195"/>
        <end position="223"/>
    </location>
</feature>
<keyword evidence="1" id="KW-1133">Transmembrane helix</keyword>
<name>A0A919RMY9_9ACTN</name>
<feature type="transmembrane region" description="Helical" evidence="1">
    <location>
        <begin position="53"/>
        <end position="74"/>
    </location>
</feature>
<evidence type="ECO:0000313" key="3">
    <source>
        <dbReference type="EMBL" id="GII95141.1"/>
    </source>
</evidence>
<feature type="transmembrane region" description="Helical" evidence="1">
    <location>
        <begin position="125"/>
        <end position="142"/>
    </location>
</feature>
<dbReference type="GO" id="GO:0080120">
    <property type="term" value="P:CAAX-box protein maturation"/>
    <property type="evidence" value="ECO:0007669"/>
    <property type="project" value="UniProtKB-ARBA"/>
</dbReference>
<accession>A0A919RMY9</accession>
<feature type="transmembrane region" description="Helical" evidence="1">
    <location>
        <begin position="162"/>
        <end position="183"/>
    </location>
</feature>
<dbReference type="PANTHER" id="PTHR35797:SF1">
    <property type="entry name" value="PROTEASE"/>
    <property type="match status" value="1"/>
</dbReference>